<dbReference type="GO" id="GO:0030010">
    <property type="term" value="P:establishment of cell polarity"/>
    <property type="evidence" value="ECO:0000315"/>
    <property type="project" value="CGD"/>
</dbReference>
<dbReference type="VEuPathDB" id="FungiDB:CR_09650W_A"/>
<sequence>MGILTTQDKEKVKRAIPKANNKIIDATVARLYIAYPDPTKWAYTGLVGAIALVDDLVGHTFFLKLVDIIGHRGVVWDQELYVNFEYNQDRKYFHTFEIEECFVGLLFEDTNDATHFYKRVTTRQKYGSSATVKNKSAIALKERIGSNKSYEIPGPRGEFMDVNTAQRQRRAKGVLYYDDVPPPEWRSLYAELEAAGITEDMIADNRQFIKDYISQQGGPLVGLEPPIPRKFQRKHEIEHSMAIAEPLTVSISSSSSNTTSKHKKAPPPPPPPPPSGPTSQQQQQQQQQSTTVDHHYPSNESKEPSYSPSPSPTSTSTSTPEPESHEITPAKPRFRLPPSTAIAPPVRNTSLPPNGPQFIDKPLPKVPLPLSPVSPQAPNHAYPTTTNTNTNTNTPFNHSVHQVPPPPPARATPPAPPPRARTNQLGLPPRNTPGLPPRTNNTQPPPAPPPRASRGAVPPPPPPPPRATRAPMQLQLQSSPQSSPISPPAQQQQQQQYPSIPPRENTSAIISSPPPAPPLPQQPRPTIATPQQQQQQLPQATTSSVASPAPPLPPQMNQTTQQTPATTTTTTTTTTPSIPAPPPPPPAPPMPDMSNDTSTSANTGGGISEATGDAGRDALLASIRGAGIGVLKKTDKSQLEKPSILLQEAKGETPQINSNTGTSSNAPPATLADAPPATLADAPPATLADALASALNKRKEKVAQSDDEEDDDW</sequence>
<feature type="compositionally biased region" description="Low complexity" evidence="2">
    <location>
        <begin position="666"/>
        <end position="683"/>
    </location>
</feature>
<feature type="compositionally biased region" description="Pro residues" evidence="2">
    <location>
        <begin position="578"/>
        <end position="591"/>
    </location>
</feature>
<feature type="compositionally biased region" description="Low complexity" evidence="2">
    <location>
        <begin position="277"/>
        <end position="291"/>
    </location>
</feature>
<dbReference type="GO" id="GO:0045010">
    <property type="term" value="P:actin nucleation"/>
    <property type="evidence" value="ECO:0007669"/>
    <property type="project" value="EnsemblFungi"/>
</dbReference>
<proteinExistence type="predicted"/>
<dbReference type="GO" id="GO:0030447">
    <property type="term" value="P:filamentous growth"/>
    <property type="evidence" value="ECO:0000315"/>
    <property type="project" value="CGD"/>
</dbReference>
<feature type="region of interest" description="Disordered" evidence="2">
    <location>
        <begin position="630"/>
        <end position="683"/>
    </location>
</feature>
<gene>
    <name evidence="5 6" type="primary">WAL1</name>
    <name evidence="6" type="ordered locus">CAALFM_CR09650WA</name>
    <name evidence="5" type="ordered locus">orf19.6598</name>
</gene>
<feature type="compositionally biased region" description="Low complexity" evidence="2">
    <location>
        <begin position="555"/>
        <end position="577"/>
    </location>
</feature>
<dbReference type="GO" id="GO:0071933">
    <property type="term" value="F:Arp2/3 complex binding"/>
    <property type="evidence" value="ECO:0007669"/>
    <property type="project" value="EnsemblFungi"/>
</dbReference>
<evidence type="ECO:0000313" key="6">
    <source>
        <dbReference type="EMBL" id="AOW31622.1"/>
    </source>
</evidence>
<dbReference type="InterPro" id="IPR000697">
    <property type="entry name" value="WH1/EVH1_dom"/>
</dbReference>
<dbReference type="FunFam" id="2.30.29.30:FF:000281">
    <property type="entry name" value="Actin associated protein"/>
    <property type="match status" value="1"/>
</dbReference>
<feature type="domain" description="WH1" evidence="3">
    <location>
        <begin position="16"/>
        <end position="127"/>
    </location>
</feature>
<feature type="compositionally biased region" description="Low complexity" evidence="2">
    <location>
        <begin position="384"/>
        <end position="394"/>
    </location>
</feature>
<dbReference type="EMBL" id="CP017630">
    <property type="protein sequence ID" value="AOW31622.1"/>
    <property type="molecule type" value="Genomic_DNA"/>
</dbReference>
<dbReference type="Pfam" id="PF02205">
    <property type="entry name" value="WH2"/>
    <property type="match status" value="1"/>
</dbReference>
<dbReference type="STRING" id="237561.A0A1D8PU03"/>
<feature type="compositionally biased region" description="Low complexity" evidence="2">
    <location>
        <begin position="524"/>
        <end position="547"/>
    </location>
</feature>
<feature type="compositionally biased region" description="Low complexity" evidence="2">
    <location>
        <begin position="248"/>
        <end position="259"/>
    </location>
</feature>
<dbReference type="GO" id="GO:0030041">
    <property type="term" value="P:actin filament polymerization"/>
    <property type="evidence" value="ECO:0007669"/>
    <property type="project" value="EnsemblFungi"/>
</dbReference>
<feature type="compositionally biased region" description="Polar residues" evidence="2">
    <location>
        <begin position="654"/>
        <end position="665"/>
    </location>
</feature>
<evidence type="ECO:0000256" key="1">
    <source>
        <dbReference type="ARBA" id="ARBA00022553"/>
    </source>
</evidence>
<evidence type="ECO:0000259" key="4">
    <source>
        <dbReference type="PROSITE" id="PS51082"/>
    </source>
</evidence>
<dbReference type="GO" id="GO:0036180">
    <property type="term" value="P:filamentous growth of a population of unicellular organisms in response to biotic stimulus"/>
    <property type="evidence" value="ECO:0000315"/>
    <property type="project" value="CGD"/>
</dbReference>
<dbReference type="InterPro" id="IPR033927">
    <property type="entry name" value="WASPfam_EVH1"/>
</dbReference>
<dbReference type="eggNOG" id="KOG3671">
    <property type="taxonomic scope" value="Eukaryota"/>
</dbReference>
<dbReference type="GO" id="GO:0051666">
    <property type="term" value="P:actin cortical patch localization"/>
    <property type="evidence" value="ECO:0007669"/>
    <property type="project" value="EnsemblFungi"/>
</dbReference>
<evidence type="ECO:0000313" key="5">
    <source>
        <dbReference type="CGD" id="CAL0000197581"/>
    </source>
</evidence>
<reference evidence="6 7" key="2">
    <citation type="journal article" date="2007" name="Genome Biol.">
        <title>Assembly of the Candida albicans genome into sixteen supercontigs aligned on the eight chromosomes.</title>
        <authorList>
            <person name="van het Hoog M."/>
            <person name="Rast T.J."/>
            <person name="Martchenko M."/>
            <person name="Grindle S."/>
            <person name="Dignard D."/>
            <person name="Hogues H."/>
            <person name="Cuomo C."/>
            <person name="Berriman M."/>
            <person name="Scherer S."/>
            <person name="Magee B.B."/>
            <person name="Whiteway M."/>
            <person name="Chibana H."/>
            <person name="Nantel A."/>
            <person name="Magee P.T."/>
        </authorList>
    </citation>
    <scope>GENOME REANNOTATION</scope>
    <source>
        <strain evidence="7">SC5314 / ATCC MYA-2876</strain>
    </source>
</reference>
<dbReference type="OMA" id="EYNQDRK"/>
<feature type="compositionally biased region" description="Low complexity" evidence="2">
    <location>
        <begin position="304"/>
        <end position="321"/>
    </location>
</feature>
<dbReference type="GO" id="GO:0001411">
    <property type="term" value="C:hyphal tip"/>
    <property type="evidence" value="ECO:0000314"/>
    <property type="project" value="CGD"/>
</dbReference>
<dbReference type="GO" id="GO:0005933">
    <property type="term" value="C:cellular bud"/>
    <property type="evidence" value="ECO:0000314"/>
    <property type="project" value="CGD"/>
</dbReference>
<dbReference type="RefSeq" id="XP_711299.2">
    <property type="nucleotide sequence ID" value="XM_706207.2"/>
</dbReference>
<keyword evidence="7" id="KW-1185">Reference proteome</keyword>
<protein>
    <submittedName>
        <fullName evidence="6">Actin-binding protein</fullName>
    </submittedName>
</protein>
<dbReference type="AlphaFoldDB" id="A0A1D8PU03"/>
<dbReference type="GO" id="GO:0044182">
    <property type="term" value="P:filamentous growth of a population of unicellular organisms"/>
    <property type="evidence" value="ECO:0000315"/>
    <property type="project" value="CGD"/>
</dbReference>
<dbReference type="PROSITE" id="PS51082">
    <property type="entry name" value="WH2"/>
    <property type="match status" value="1"/>
</dbReference>
<dbReference type="KEGG" id="cal:CAALFM_CR09650WA"/>
<feature type="compositionally biased region" description="Pro residues" evidence="2">
    <location>
        <begin position="512"/>
        <end position="523"/>
    </location>
</feature>
<dbReference type="InterPro" id="IPR003124">
    <property type="entry name" value="WH2_dom"/>
</dbReference>
<reference evidence="6 7" key="1">
    <citation type="journal article" date="2004" name="Proc. Natl. Acad. Sci. U.S.A.">
        <title>The diploid genome sequence of Candida albicans.</title>
        <authorList>
            <person name="Jones T."/>
            <person name="Federspiel N.A."/>
            <person name="Chibana H."/>
            <person name="Dungan J."/>
            <person name="Kalman S."/>
            <person name="Magee B.B."/>
            <person name="Newport G."/>
            <person name="Thorstenson Y.R."/>
            <person name="Agabian N."/>
            <person name="Magee P.T."/>
            <person name="Davis R.W."/>
            <person name="Scherer S."/>
        </authorList>
    </citation>
    <scope>NUCLEOTIDE SEQUENCE [LARGE SCALE GENOMIC DNA]</scope>
    <source>
        <strain evidence="7">SC5314 / ATCC MYA-2876</strain>
    </source>
</reference>
<feature type="compositionally biased region" description="Pro residues" evidence="2">
    <location>
        <begin position="403"/>
        <end position="419"/>
    </location>
</feature>
<accession>A0A1D8PU03</accession>
<keyword evidence="1" id="KW-0597">Phosphoprotein</keyword>
<feature type="domain" description="WH2" evidence="4">
    <location>
        <begin position="615"/>
        <end position="634"/>
    </location>
</feature>
<reference evidence="6 7" key="3">
    <citation type="journal article" date="2013" name="Genome Biol.">
        <title>Assembly of a phased diploid Candida albicans genome facilitates allele-specific measurements and provides a simple model for repeat and indel structure.</title>
        <authorList>
            <person name="Muzzey D."/>
            <person name="Schwartz K."/>
            <person name="Weissman J.S."/>
            <person name="Sherlock G."/>
        </authorList>
    </citation>
    <scope>NUCLEOTIDE SEQUENCE [LARGE SCALE GENOMIC DNA]</scope>
    <source>
        <strain evidence="7">SC5314 / ATCC MYA-2876</strain>
    </source>
</reference>
<dbReference type="GO" id="GO:0140224">
    <property type="term" value="C:SLAC complex"/>
    <property type="evidence" value="ECO:0007669"/>
    <property type="project" value="EnsemblFungi"/>
</dbReference>
<dbReference type="SMR" id="A0A1D8PU03"/>
<dbReference type="GO" id="GO:0030479">
    <property type="term" value="C:actin cortical patch"/>
    <property type="evidence" value="ECO:0000314"/>
    <property type="project" value="CGD"/>
</dbReference>
<evidence type="ECO:0000259" key="3">
    <source>
        <dbReference type="PROSITE" id="PS50229"/>
    </source>
</evidence>
<dbReference type="GO" id="GO:0036170">
    <property type="term" value="P:filamentous growth of a population of unicellular organisms in response to starvation"/>
    <property type="evidence" value="ECO:0000315"/>
    <property type="project" value="CGD"/>
</dbReference>
<dbReference type="GO" id="GO:0009267">
    <property type="term" value="P:cellular response to starvation"/>
    <property type="evidence" value="ECO:0000315"/>
    <property type="project" value="CGD"/>
</dbReference>
<dbReference type="GO" id="GO:0032233">
    <property type="term" value="P:positive regulation of actin filament bundle assembly"/>
    <property type="evidence" value="ECO:0007669"/>
    <property type="project" value="EnsemblFungi"/>
</dbReference>
<dbReference type="PROSITE" id="PS50229">
    <property type="entry name" value="WH1"/>
    <property type="match status" value="1"/>
</dbReference>
<dbReference type="GO" id="GO:0000028">
    <property type="term" value="P:ribosomal small subunit assembly"/>
    <property type="evidence" value="ECO:0000315"/>
    <property type="project" value="CGD"/>
</dbReference>
<dbReference type="GO" id="GO:0003779">
    <property type="term" value="F:actin binding"/>
    <property type="evidence" value="ECO:0007669"/>
    <property type="project" value="EnsemblFungi"/>
</dbReference>
<dbReference type="CDD" id="cd01205">
    <property type="entry name" value="EVH1_WASP-like"/>
    <property type="match status" value="1"/>
</dbReference>
<dbReference type="InterPro" id="IPR011993">
    <property type="entry name" value="PH-like_dom_sf"/>
</dbReference>
<organism evidence="6 7">
    <name type="scientific">Candida albicans (strain SC5314 / ATCC MYA-2876)</name>
    <name type="common">Yeast</name>
    <dbReference type="NCBI Taxonomy" id="237561"/>
    <lineage>
        <taxon>Eukaryota</taxon>
        <taxon>Fungi</taxon>
        <taxon>Dikarya</taxon>
        <taxon>Ascomycota</taxon>
        <taxon>Saccharomycotina</taxon>
        <taxon>Pichiomycetes</taxon>
        <taxon>Debaryomycetaceae</taxon>
        <taxon>Candida/Lodderomyces clade</taxon>
        <taxon>Candida</taxon>
    </lineage>
</organism>
<name>A0A1D8PU03_CANAL</name>
<feature type="compositionally biased region" description="Low complexity" evidence="2">
    <location>
        <begin position="467"/>
        <end position="498"/>
    </location>
</feature>
<dbReference type="OrthoDB" id="8963340at2759"/>
<feature type="region of interest" description="Disordered" evidence="2">
    <location>
        <begin position="243"/>
        <end position="613"/>
    </location>
</feature>
<feature type="compositionally biased region" description="Pro residues" evidence="2">
    <location>
        <begin position="443"/>
        <end position="466"/>
    </location>
</feature>
<feature type="compositionally biased region" description="Pro residues" evidence="2">
    <location>
        <begin position="266"/>
        <end position="276"/>
    </location>
</feature>
<dbReference type="Gene3D" id="2.30.29.30">
    <property type="entry name" value="Pleckstrin-homology domain (PH domain)/Phosphotyrosine-binding domain (PTB)"/>
    <property type="match status" value="1"/>
</dbReference>
<evidence type="ECO:0000313" key="7">
    <source>
        <dbReference type="Proteomes" id="UP000000559"/>
    </source>
</evidence>
<dbReference type="GO" id="GO:0007033">
    <property type="term" value="P:vacuole organization"/>
    <property type="evidence" value="ECO:0000315"/>
    <property type="project" value="CGD"/>
</dbReference>
<dbReference type="GO" id="GO:2000601">
    <property type="term" value="P:positive regulation of Arp2/3 complex-mediated actin nucleation"/>
    <property type="evidence" value="ECO:0007669"/>
    <property type="project" value="EnsemblFungi"/>
</dbReference>
<dbReference type="FunCoup" id="A0A1D8PU03">
    <property type="interactions" value="231"/>
</dbReference>
<dbReference type="Proteomes" id="UP000000559">
    <property type="component" value="Chromosome R"/>
</dbReference>
<dbReference type="Pfam" id="PF00568">
    <property type="entry name" value="WH1"/>
    <property type="match status" value="1"/>
</dbReference>
<evidence type="ECO:0000256" key="2">
    <source>
        <dbReference type="SAM" id="MobiDB-lite"/>
    </source>
</evidence>
<dbReference type="GO" id="GO:0006897">
    <property type="term" value="P:endocytosis"/>
    <property type="evidence" value="ECO:0000315"/>
    <property type="project" value="CGD"/>
</dbReference>
<dbReference type="SMART" id="SM00461">
    <property type="entry name" value="WH1"/>
    <property type="match status" value="1"/>
</dbReference>
<dbReference type="InParanoid" id="A0A1D8PU03"/>
<dbReference type="GeneID" id="3647093"/>
<feature type="compositionally biased region" description="Basic and acidic residues" evidence="2">
    <location>
        <begin position="292"/>
        <end position="303"/>
    </location>
</feature>
<dbReference type="CGD" id="CAL0000197581">
    <property type="gene designation" value="WAL1"/>
</dbReference>
<dbReference type="SUPFAM" id="SSF50729">
    <property type="entry name" value="PH domain-like"/>
    <property type="match status" value="1"/>
</dbReference>